<reference evidence="2 3" key="1">
    <citation type="journal article" date="2016" name="Nat. Commun.">
        <title>Thousands of microbial genomes shed light on interconnected biogeochemical processes in an aquifer system.</title>
        <authorList>
            <person name="Anantharaman K."/>
            <person name="Brown C.T."/>
            <person name="Hug L.A."/>
            <person name="Sharon I."/>
            <person name="Castelle C.J."/>
            <person name="Probst A.J."/>
            <person name="Thomas B.C."/>
            <person name="Singh A."/>
            <person name="Wilkins M.J."/>
            <person name="Karaoz U."/>
            <person name="Brodie E.L."/>
            <person name="Williams K.H."/>
            <person name="Hubbard S.S."/>
            <person name="Banfield J.F."/>
        </authorList>
    </citation>
    <scope>NUCLEOTIDE SEQUENCE [LARGE SCALE GENOMIC DNA]</scope>
</reference>
<evidence type="ECO:0000313" key="3">
    <source>
        <dbReference type="Proteomes" id="UP000177947"/>
    </source>
</evidence>
<dbReference type="Proteomes" id="UP000177947">
    <property type="component" value="Unassembled WGS sequence"/>
</dbReference>
<dbReference type="InterPro" id="IPR018449">
    <property type="entry name" value="NIL_domain"/>
</dbReference>
<evidence type="ECO:0000259" key="1">
    <source>
        <dbReference type="Pfam" id="PF09383"/>
    </source>
</evidence>
<dbReference type="Gene3D" id="3.30.70.260">
    <property type="match status" value="1"/>
</dbReference>
<organism evidence="2 3">
    <name type="scientific">Candidatus Azambacteria bacterium RIFCSPLOWO2_01_FULL_37_9</name>
    <dbReference type="NCBI Taxonomy" id="1797297"/>
    <lineage>
        <taxon>Bacteria</taxon>
        <taxon>Candidatus Azamiibacteriota</taxon>
    </lineage>
</organism>
<evidence type="ECO:0000313" key="2">
    <source>
        <dbReference type="EMBL" id="OGD39063.1"/>
    </source>
</evidence>
<protein>
    <recommendedName>
        <fullName evidence="1">NIL domain-containing protein</fullName>
    </recommendedName>
</protein>
<name>A0A1F5C8A4_9BACT</name>
<sequence length="96" mass="11129">MTRKKKGNKNKMVTEKWIITVPENEIRNPVLNDVFKKFPELVVNLIEARVPPLIKGEQLSGVMTIEITGKESEIREAKYYLAERKIKIEFSIISDI</sequence>
<comment type="caution">
    <text evidence="2">The sequence shown here is derived from an EMBL/GenBank/DDBJ whole genome shotgun (WGS) entry which is preliminary data.</text>
</comment>
<dbReference type="AlphaFoldDB" id="A0A1F5C8A4"/>
<dbReference type="SUPFAM" id="SSF55021">
    <property type="entry name" value="ACT-like"/>
    <property type="match status" value="1"/>
</dbReference>
<dbReference type="Pfam" id="PF09383">
    <property type="entry name" value="NIL"/>
    <property type="match status" value="1"/>
</dbReference>
<proteinExistence type="predicted"/>
<dbReference type="InterPro" id="IPR045865">
    <property type="entry name" value="ACT-like_dom_sf"/>
</dbReference>
<feature type="domain" description="NIL" evidence="1">
    <location>
        <begin position="19"/>
        <end position="89"/>
    </location>
</feature>
<gene>
    <name evidence="2" type="ORF">A2907_02145</name>
</gene>
<dbReference type="EMBL" id="MEYQ01000018">
    <property type="protein sequence ID" value="OGD39063.1"/>
    <property type="molecule type" value="Genomic_DNA"/>
</dbReference>
<accession>A0A1F5C8A4</accession>